<dbReference type="EMBL" id="MTHB01000049">
    <property type="protein sequence ID" value="OXC78851.1"/>
    <property type="molecule type" value="Genomic_DNA"/>
</dbReference>
<accession>A0A226X600</accession>
<proteinExistence type="predicted"/>
<reference evidence="2" key="1">
    <citation type="submission" date="2017-01" db="EMBL/GenBank/DDBJ databases">
        <title>Genome Analysis of Deinococcus marmoris KOPRI26562.</title>
        <authorList>
            <person name="Kim J.H."/>
            <person name="Oh H.-M."/>
        </authorList>
    </citation>
    <scope>NUCLEOTIDE SEQUENCE [LARGE SCALE GENOMIC DNA]</scope>
    <source>
        <strain evidence="2">PAMC 26633</strain>
    </source>
</reference>
<dbReference type="AlphaFoldDB" id="A0A226X600"/>
<organism evidence="1 2">
    <name type="scientific">Caballeronia sordidicola</name>
    <name type="common">Burkholderia sordidicola</name>
    <dbReference type="NCBI Taxonomy" id="196367"/>
    <lineage>
        <taxon>Bacteria</taxon>
        <taxon>Pseudomonadati</taxon>
        <taxon>Pseudomonadota</taxon>
        <taxon>Betaproteobacteria</taxon>
        <taxon>Burkholderiales</taxon>
        <taxon>Burkholderiaceae</taxon>
        <taxon>Caballeronia</taxon>
    </lineage>
</organism>
<sequence>MAAFALATSISPRPVNIVALSAGAQYGLAASMRHVAGATFGFALCCCPPVWDCMNC</sequence>
<protein>
    <submittedName>
        <fullName evidence="1">Transporter, LysE family</fullName>
    </submittedName>
</protein>
<name>A0A226X600_CABSO</name>
<comment type="caution">
    <text evidence="1">The sequence shown here is derived from an EMBL/GenBank/DDBJ whole genome shotgun (WGS) entry which is preliminary data.</text>
</comment>
<evidence type="ECO:0000313" key="1">
    <source>
        <dbReference type="EMBL" id="OXC78851.1"/>
    </source>
</evidence>
<evidence type="ECO:0000313" key="2">
    <source>
        <dbReference type="Proteomes" id="UP000214720"/>
    </source>
</evidence>
<dbReference type="Proteomes" id="UP000214720">
    <property type="component" value="Unassembled WGS sequence"/>
</dbReference>
<gene>
    <name evidence="1" type="ORF">BSU04_09360</name>
</gene>